<keyword evidence="3" id="KW-1185">Reference proteome</keyword>
<protein>
    <submittedName>
        <fullName evidence="2">Uncharacterized protein</fullName>
    </submittedName>
</protein>
<dbReference type="Proteomes" id="UP001146120">
    <property type="component" value="Unassembled WGS sequence"/>
</dbReference>
<reference evidence="2" key="1">
    <citation type="submission" date="2022-11" db="EMBL/GenBank/DDBJ databases">
        <authorList>
            <person name="Morgan W.R."/>
            <person name="Tartar A."/>
        </authorList>
    </citation>
    <scope>NUCLEOTIDE SEQUENCE</scope>
    <source>
        <strain evidence="2">ARSEF 373</strain>
    </source>
</reference>
<dbReference type="InterPro" id="IPR001451">
    <property type="entry name" value="Hexapep"/>
</dbReference>
<evidence type="ECO:0000313" key="3">
    <source>
        <dbReference type="Proteomes" id="UP001146120"/>
    </source>
</evidence>
<dbReference type="SUPFAM" id="SSF51161">
    <property type="entry name" value="Trimeric LpxA-like enzymes"/>
    <property type="match status" value="1"/>
</dbReference>
<proteinExistence type="predicted"/>
<evidence type="ECO:0000256" key="1">
    <source>
        <dbReference type="SAM" id="MobiDB-lite"/>
    </source>
</evidence>
<dbReference type="EMBL" id="DAKRPA010000178">
    <property type="protein sequence ID" value="DAZ96110.1"/>
    <property type="molecule type" value="Genomic_DNA"/>
</dbReference>
<feature type="region of interest" description="Disordered" evidence="1">
    <location>
        <begin position="41"/>
        <end position="62"/>
    </location>
</feature>
<dbReference type="Pfam" id="PF00132">
    <property type="entry name" value="Hexapep"/>
    <property type="match status" value="1"/>
</dbReference>
<gene>
    <name evidence="2" type="ORF">N0F65_000658</name>
</gene>
<accession>A0AAV2YM88</accession>
<name>A0AAV2YM88_9STRA</name>
<dbReference type="PANTHER" id="PTHR42883:SF2">
    <property type="entry name" value="THYMIDYLYLTRANSFERASE"/>
    <property type="match status" value="1"/>
</dbReference>
<comment type="caution">
    <text evidence="2">The sequence shown here is derived from an EMBL/GenBank/DDBJ whole genome shotgun (WGS) entry which is preliminary data.</text>
</comment>
<dbReference type="Gene3D" id="2.160.10.10">
    <property type="entry name" value="Hexapeptide repeat proteins"/>
    <property type="match status" value="1"/>
</dbReference>
<dbReference type="PANTHER" id="PTHR42883">
    <property type="entry name" value="GLUCOSE-1-PHOSPHATE THYMIDYLTRANSFERASE"/>
    <property type="match status" value="1"/>
</dbReference>
<dbReference type="InterPro" id="IPR011004">
    <property type="entry name" value="Trimer_LpxA-like_sf"/>
</dbReference>
<sequence>MRSALDAVALSTAAAAVSLLATLAASWCVHYTLTIVNDQRKKGPGMNEVRPQKHQHKRTEQLSQLPASSVPRAFQLDAYFAPEHMRAFAHAKIFDGCANVFAVIDAIHPYLVRFFDDPAVWSAGTMMITAAASPDQELQYPPQFIDPEFSAKIVVHDHVNLATLVLDKVVNTPTKRWNGTHGVVIQEGAVVLGGTFDVSDGAIQIGRNVRVEPNVFIKGPCIIGDNCTLRSGAYIRGDVIVGRSVVLRGELKNVLIMDQAELCHPGYCGDSVCGFKSHMGNQVTTANLNLFSFLALPTLKMEVDGVVYDSGRTKTGVILGDYCQLGCSSVTDPSTLIMRNTLIYPLSRLPKGIYGPNQIIKNKPLENGVIEIAALRT</sequence>
<evidence type="ECO:0000313" key="2">
    <source>
        <dbReference type="EMBL" id="DAZ96110.1"/>
    </source>
</evidence>
<reference evidence="2" key="2">
    <citation type="journal article" date="2023" name="Microbiol Resour">
        <title>Decontamination and Annotation of the Draft Genome Sequence of the Oomycete Lagenidium giganteum ARSEF 373.</title>
        <authorList>
            <person name="Morgan W.R."/>
            <person name="Tartar A."/>
        </authorList>
    </citation>
    <scope>NUCLEOTIDE SEQUENCE</scope>
    <source>
        <strain evidence="2">ARSEF 373</strain>
    </source>
</reference>
<dbReference type="AlphaFoldDB" id="A0AAV2YM88"/>
<organism evidence="2 3">
    <name type="scientific">Lagenidium giganteum</name>
    <dbReference type="NCBI Taxonomy" id="4803"/>
    <lineage>
        <taxon>Eukaryota</taxon>
        <taxon>Sar</taxon>
        <taxon>Stramenopiles</taxon>
        <taxon>Oomycota</taxon>
        <taxon>Peronosporomycetes</taxon>
        <taxon>Pythiales</taxon>
        <taxon>Pythiaceae</taxon>
    </lineage>
</organism>